<evidence type="ECO:0000256" key="2">
    <source>
        <dbReference type="ARBA" id="ARBA00022603"/>
    </source>
</evidence>
<comment type="catalytic activity">
    <reaction evidence="5">
        <text>cytidine(32) in tRNA + S-adenosyl-L-methionine = 2'-O-methylcytidine(32) in tRNA + S-adenosyl-L-homocysteine + H(+)</text>
        <dbReference type="Rhea" id="RHEA:42932"/>
        <dbReference type="Rhea" id="RHEA-COMP:10288"/>
        <dbReference type="Rhea" id="RHEA-COMP:10289"/>
        <dbReference type="ChEBI" id="CHEBI:15378"/>
        <dbReference type="ChEBI" id="CHEBI:57856"/>
        <dbReference type="ChEBI" id="CHEBI:59789"/>
        <dbReference type="ChEBI" id="CHEBI:74495"/>
        <dbReference type="ChEBI" id="CHEBI:82748"/>
        <dbReference type="EC" id="2.1.1.200"/>
    </reaction>
</comment>
<accession>A0ABY5AQ29</accession>
<sequence>MTATALSPISIVLVEPAGALNVGSVARIMANLGLSRLLLVNPQCDPLSDEARQMAVHAQDILEGAIYVSSLAEALQGCQRVVATTARNRRLPTALEHPRQVLPWLLGTPSALVFGREDRGLSNEELNLAQRFARIPSTASYASLNLAQSVAICAYELYNLAGEPGSLGNQELIESPLEEVEAPIEAMEAYYDDLQDLLLNIGYLYPHTANARMEKFRRLHNRAHPSSQEVAMLRGILRQVNWAIEKGTGNREQGTGNREQGTGTREQG</sequence>
<comment type="function">
    <text evidence="5">Catalyzes the formation of 2'O-methylated cytidine (Cm32) or 2'O-methylated uridine (Um32) at position 32 in tRNA.</text>
</comment>
<keyword evidence="5" id="KW-0963">Cytoplasm</keyword>
<reference evidence="8" key="1">
    <citation type="submission" date="2022-06" db="EMBL/GenBank/DDBJ databases">
        <title>Genome sequence of Phormidium yuhuli AB48 isolated from an industrial photobioreactor environment.</title>
        <authorList>
            <person name="Qiu Y."/>
            <person name="Noonan A.J.C."/>
            <person name="Dofher K."/>
            <person name="Koch M."/>
            <person name="Kieft B."/>
            <person name="Lin X."/>
            <person name="Ziels R.M."/>
            <person name="Hallam S.J."/>
        </authorList>
    </citation>
    <scope>NUCLEOTIDE SEQUENCE</scope>
    <source>
        <strain evidence="8">AB48</strain>
    </source>
</reference>
<keyword evidence="4 5" id="KW-0949">S-adenosyl-L-methionine</keyword>
<dbReference type="NCBIfam" id="TIGR00050">
    <property type="entry name" value="rRNA_methyl_1"/>
    <property type="match status" value="1"/>
</dbReference>
<dbReference type="GO" id="GO:0008168">
    <property type="term" value="F:methyltransferase activity"/>
    <property type="evidence" value="ECO:0007669"/>
    <property type="project" value="UniProtKB-KW"/>
</dbReference>
<feature type="compositionally biased region" description="Polar residues" evidence="6">
    <location>
        <begin position="250"/>
        <end position="268"/>
    </location>
</feature>
<dbReference type="SUPFAM" id="SSF75217">
    <property type="entry name" value="alpha/beta knot"/>
    <property type="match status" value="1"/>
</dbReference>
<gene>
    <name evidence="5" type="primary">trmJ</name>
    <name evidence="8" type="ORF">NEA10_00820</name>
</gene>
<comment type="subunit">
    <text evidence="5">Homodimer.</text>
</comment>
<evidence type="ECO:0000256" key="1">
    <source>
        <dbReference type="ARBA" id="ARBA00007228"/>
    </source>
</evidence>
<dbReference type="Gene3D" id="1.10.8.590">
    <property type="match status" value="1"/>
</dbReference>
<dbReference type="InterPro" id="IPR029028">
    <property type="entry name" value="Alpha/beta_knot_MTases"/>
</dbReference>
<dbReference type="Proteomes" id="UP001056708">
    <property type="component" value="Chromosome"/>
</dbReference>
<evidence type="ECO:0000256" key="3">
    <source>
        <dbReference type="ARBA" id="ARBA00022679"/>
    </source>
</evidence>
<dbReference type="EC" id="2.1.1.200" evidence="5"/>
<evidence type="ECO:0000313" key="9">
    <source>
        <dbReference type="Proteomes" id="UP001056708"/>
    </source>
</evidence>
<comment type="subcellular location">
    <subcellularLocation>
        <location evidence="5">Cytoplasm</location>
    </subcellularLocation>
</comment>
<keyword evidence="3" id="KW-0808">Transferase</keyword>
<evidence type="ECO:0000256" key="5">
    <source>
        <dbReference type="RuleBase" id="RU362024"/>
    </source>
</evidence>
<feature type="domain" description="tRNA/rRNA methyltransferase SpoU type" evidence="7">
    <location>
        <begin position="9"/>
        <end position="155"/>
    </location>
</feature>
<evidence type="ECO:0000256" key="6">
    <source>
        <dbReference type="SAM" id="MobiDB-lite"/>
    </source>
</evidence>
<dbReference type="InterPro" id="IPR029026">
    <property type="entry name" value="tRNA_m1G_MTases_N"/>
</dbReference>
<name>A0ABY5AQ29_9CYAN</name>
<comment type="similarity">
    <text evidence="1">Belongs to the class IV-like SAM-binding methyltransferase superfamily. RNA methyltransferase TrmH family.</text>
</comment>
<dbReference type="InterPro" id="IPR001537">
    <property type="entry name" value="SpoU_MeTrfase"/>
</dbReference>
<dbReference type="InterPro" id="IPR004384">
    <property type="entry name" value="RNA_MeTrfase_TrmJ/LasT"/>
</dbReference>
<protein>
    <recommendedName>
        <fullName evidence="5">tRNA (cytidine/uridine-2'-O-)-methyltransferase TrmJ</fullName>
        <ecNumber evidence="5">2.1.1.200</ecNumber>
    </recommendedName>
    <alternativeName>
        <fullName evidence="5">tRNA (cytidine(32)/uridine(32)-2'-O)-methyltransferase</fullName>
    </alternativeName>
    <alternativeName>
        <fullName evidence="5">tRNA Cm32/Um32 methyltransferase</fullName>
    </alternativeName>
</protein>
<keyword evidence="2 5" id="KW-0489">Methyltransferase</keyword>
<dbReference type="Gene3D" id="3.40.1280.10">
    <property type="match status" value="1"/>
</dbReference>
<evidence type="ECO:0000313" key="8">
    <source>
        <dbReference type="EMBL" id="USR91318.1"/>
    </source>
</evidence>
<proteinExistence type="inferred from homology"/>
<feature type="region of interest" description="Disordered" evidence="6">
    <location>
        <begin position="247"/>
        <end position="268"/>
    </location>
</feature>
<dbReference type="PIRSF" id="PIRSF004808">
    <property type="entry name" value="LasT"/>
    <property type="match status" value="1"/>
</dbReference>
<keyword evidence="9" id="KW-1185">Reference proteome</keyword>
<keyword evidence="5" id="KW-0819">tRNA processing</keyword>
<evidence type="ECO:0000259" key="7">
    <source>
        <dbReference type="Pfam" id="PF00588"/>
    </source>
</evidence>
<organism evidence="8 9">
    <name type="scientific">Phormidium yuhuli AB48</name>
    <dbReference type="NCBI Taxonomy" id="2940671"/>
    <lineage>
        <taxon>Bacteria</taxon>
        <taxon>Bacillati</taxon>
        <taxon>Cyanobacteriota</taxon>
        <taxon>Cyanophyceae</taxon>
        <taxon>Oscillatoriophycideae</taxon>
        <taxon>Oscillatoriales</taxon>
        <taxon>Oscillatoriaceae</taxon>
        <taxon>Phormidium</taxon>
        <taxon>Phormidium yuhuli</taxon>
    </lineage>
</organism>
<dbReference type="PANTHER" id="PTHR42786">
    <property type="entry name" value="TRNA/RRNA METHYLTRANSFERASE"/>
    <property type="match status" value="1"/>
</dbReference>
<evidence type="ECO:0000256" key="4">
    <source>
        <dbReference type="ARBA" id="ARBA00022691"/>
    </source>
</evidence>
<dbReference type="PANTHER" id="PTHR42786:SF2">
    <property type="entry name" value="TRNA (CYTIDINE_URIDINE-2'-O-)-METHYLTRANSFERASE TRMJ"/>
    <property type="match status" value="1"/>
</dbReference>
<dbReference type="CDD" id="cd18093">
    <property type="entry name" value="SpoU-like_TrmJ"/>
    <property type="match status" value="1"/>
</dbReference>
<dbReference type="RefSeq" id="WP_252663345.1">
    <property type="nucleotide sequence ID" value="NZ_CP098611.1"/>
</dbReference>
<comment type="catalytic activity">
    <reaction evidence="5">
        <text>uridine(32) in tRNA + S-adenosyl-L-methionine = 2'-O-methyluridine(32) in tRNA + S-adenosyl-L-homocysteine + H(+)</text>
        <dbReference type="Rhea" id="RHEA:42936"/>
        <dbReference type="Rhea" id="RHEA-COMP:10107"/>
        <dbReference type="Rhea" id="RHEA-COMP:10290"/>
        <dbReference type="ChEBI" id="CHEBI:15378"/>
        <dbReference type="ChEBI" id="CHEBI:57856"/>
        <dbReference type="ChEBI" id="CHEBI:59789"/>
        <dbReference type="ChEBI" id="CHEBI:65315"/>
        <dbReference type="ChEBI" id="CHEBI:74478"/>
        <dbReference type="EC" id="2.1.1.200"/>
    </reaction>
</comment>
<dbReference type="Pfam" id="PF00588">
    <property type="entry name" value="SpoU_methylase"/>
    <property type="match status" value="1"/>
</dbReference>
<dbReference type="EMBL" id="CP098611">
    <property type="protein sequence ID" value="USR91318.1"/>
    <property type="molecule type" value="Genomic_DNA"/>
</dbReference>
<dbReference type="GO" id="GO:0032259">
    <property type="term" value="P:methylation"/>
    <property type="evidence" value="ECO:0007669"/>
    <property type="project" value="UniProtKB-KW"/>
</dbReference>